<evidence type="ECO:0000313" key="3">
    <source>
        <dbReference type="Proteomes" id="UP001324427"/>
    </source>
</evidence>
<comment type="caution">
    <text evidence="2">The sequence shown here is derived from an EMBL/GenBank/DDBJ whole genome shotgun (WGS) entry which is preliminary data.</text>
</comment>
<feature type="transmembrane region" description="Helical" evidence="1">
    <location>
        <begin position="288"/>
        <end position="309"/>
    </location>
</feature>
<feature type="transmembrane region" description="Helical" evidence="1">
    <location>
        <begin position="211"/>
        <end position="232"/>
    </location>
</feature>
<proteinExistence type="predicted"/>
<organism evidence="2 3">
    <name type="scientific">Oleoguttula mirabilis</name>
    <dbReference type="NCBI Taxonomy" id="1507867"/>
    <lineage>
        <taxon>Eukaryota</taxon>
        <taxon>Fungi</taxon>
        <taxon>Dikarya</taxon>
        <taxon>Ascomycota</taxon>
        <taxon>Pezizomycotina</taxon>
        <taxon>Dothideomycetes</taxon>
        <taxon>Dothideomycetidae</taxon>
        <taxon>Mycosphaerellales</taxon>
        <taxon>Teratosphaeriaceae</taxon>
        <taxon>Oleoguttula</taxon>
    </lineage>
</organism>
<evidence type="ECO:0000256" key="1">
    <source>
        <dbReference type="SAM" id="Phobius"/>
    </source>
</evidence>
<keyword evidence="1" id="KW-0812">Transmembrane</keyword>
<dbReference type="Proteomes" id="UP001324427">
    <property type="component" value="Unassembled WGS sequence"/>
</dbReference>
<gene>
    <name evidence="2" type="ORF">LTR36_003559</name>
</gene>
<keyword evidence="1" id="KW-1133">Transmembrane helix</keyword>
<dbReference type="AlphaFoldDB" id="A0AAV9JJR0"/>
<feature type="transmembrane region" description="Helical" evidence="1">
    <location>
        <begin position="155"/>
        <end position="180"/>
    </location>
</feature>
<protein>
    <submittedName>
        <fullName evidence="2">Uncharacterized protein</fullName>
    </submittedName>
</protein>
<keyword evidence="3" id="KW-1185">Reference proteome</keyword>
<feature type="transmembrane region" description="Helical" evidence="1">
    <location>
        <begin position="252"/>
        <end position="276"/>
    </location>
</feature>
<name>A0AAV9JJR0_9PEZI</name>
<feature type="transmembrane region" description="Helical" evidence="1">
    <location>
        <begin position="329"/>
        <end position="347"/>
    </location>
</feature>
<accession>A0AAV9JJR0</accession>
<feature type="transmembrane region" description="Helical" evidence="1">
    <location>
        <begin position="85"/>
        <end position="108"/>
    </location>
</feature>
<keyword evidence="1" id="KW-0472">Membrane</keyword>
<dbReference type="EMBL" id="JAVFHQ010000020">
    <property type="protein sequence ID" value="KAK4545379.1"/>
    <property type="molecule type" value="Genomic_DNA"/>
</dbReference>
<feature type="transmembrane region" description="Helical" evidence="1">
    <location>
        <begin position="120"/>
        <end position="143"/>
    </location>
</feature>
<reference evidence="2 3" key="1">
    <citation type="submission" date="2021-11" db="EMBL/GenBank/DDBJ databases">
        <title>Black yeast isolated from Biological Soil Crust.</title>
        <authorList>
            <person name="Kurbessoian T."/>
        </authorList>
    </citation>
    <scope>NUCLEOTIDE SEQUENCE [LARGE SCALE GENOMIC DNA]</scope>
    <source>
        <strain evidence="2 3">CCFEE 5522</strain>
    </source>
</reference>
<sequence length="600" mass="67726">MADDILPLVRATLSSVTTPLTDWYSTSASQVTQSVPAGDITVIAPHTGTGTYIHWNSTKSAGPEGFSQANRVWMMHARGESGIGVVPYAVLYIFWSLVVAAGLIGIWLNRERKATKIRDWRCITIAVVAIHLLFTACLIASWIPKRFTCDAVFWVVGLLFPACLAAFQIPNARLVSYYLANKNSGMRQKMHVKGSLTWRYWGRHTIIQRTYYAVIVGLLLQVFFITFMYFSSRRFHSEYGLWGRKEDWHMCLFGFEWVVSIIWQLVWAYGTGIVLLREIRHVKDVYHWALETRIAIFASMPGPLLWSVFMFVKSPTILAVNNNWPPRNWLIPGLVIVQAVLVSFPLWDACKTDARNDAAQSHNSTYGIGSSIGDMINIIDCRSEPLVNYAASTRFNAELIIFLRDVKRWRTSWTSPGSHWVVPRTPEERVACYKHAALIYFKLVHPRIAAFAINVDAKTRSALAEEFKYARYVGVSRPSLGRRDSVAPWTSTEDSSPVIGDRTSPLALKGLEITMTEAEGSIMLISPETLDAGNDNIDDATTEGINLASYAQQDAPDTFTLKVFDEAYKEVKLEAYYNVWLPYFRTGRYAQDFTASTNTA</sequence>
<evidence type="ECO:0000313" key="2">
    <source>
        <dbReference type="EMBL" id="KAK4545379.1"/>
    </source>
</evidence>